<keyword evidence="2" id="KW-1185">Reference proteome</keyword>
<reference evidence="1 2" key="1">
    <citation type="submission" date="2021-06" db="EMBL/GenBank/DDBJ databases">
        <title>Caerostris extrusa draft genome.</title>
        <authorList>
            <person name="Kono N."/>
            <person name="Arakawa K."/>
        </authorList>
    </citation>
    <scope>NUCLEOTIDE SEQUENCE [LARGE SCALE GENOMIC DNA]</scope>
</reference>
<proteinExistence type="predicted"/>
<name>A0AAV4NEX5_CAEEX</name>
<comment type="caution">
    <text evidence="1">The sequence shown here is derived from an EMBL/GenBank/DDBJ whole genome shotgun (WGS) entry which is preliminary data.</text>
</comment>
<gene>
    <name evidence="1" type="ORF">CEXT_358351</name>
</gene>
<organism evidence="1 2">
    <name type="scientific">Caerostris extrusa</name>
    <name type="common">Bark spider</name>
    <name type="synonym">Caerostris bankana</name>
    <dbReference type="NCBI Taxonomy" id="172846"/>
    <lineage>
        <taxon>Eukaryota</taxon>
        <taxon>Metazoa</taxon>
        <taxon>Ecdysozoa</taxon>
        <taxon>Arthropoda</taxon>
        <taxon>Chelicerata</taxon>
        <taxon>Arachnida</taxon>
        <taxon>Araneae</taxon>
        <taxon>Araneomorphae</taxon>
        <taxon>Entelegynae</taxon>
        <taxon>Araneoidea</taxon>
        <taxon>Araneidae</taxon>
        <taxon>Caerostris</taxon>
    </lineage>
</organism>
<dbReference type="EMBL" id="BPLR01003324">
    <property type="protein sequence ID" value="GIX83327.1"/>
    <property type="molecule type" value="Genomic_DNA"/>
</dbReference>
<accession>A0AAV4NEX5</accession>
<protein>
    <submittedName>
        <fullName evidence="1">Uncharacterized protein</fullName>
    </submittedName>
</protein>
<sequence>MQSFQRGFEGTDSENVNLERVAFDTLDARFDDCGDRAETGNYRLTLGHTKQSANPKQNYFKQSAYDQRCEALKKGT</sequence>
<evidence type="ECO:0000313" key="2">
    <source>
        <dbReference type="Proteomes" id="UP001054945"/>
    </source>
</evidence>
<evidence type="ECO:0000313" key="1">
    <source>
        <dbReference type="EMBL" id="GIX83327.1"/>
    </source>
</evidence>
<dbReference type="AlphaFoldDB" id="A0AAV4NEX5"/>
<dbReference type="Proteomes" id="UP001054945">
    <property type="component" value="Unassembled WGS sequence"/>
</dbReference>